<accession>A0ACC3SLV9</accession>
<name>A0ACC3SLV9_9PEZI</name>
<dbReference type="Proteomes" id="UP001320706">
    <property type="component" value="Unassembled WGS sequence"/>
</dbReference>
<sequence length="301" mass="31238">MLAALSAAPYPPTSTTSVAIHTPSIPNHPQPLPIPTMSTTPSKLKAAIIIISETASRDPSTDKCDPRLRDVFAKSTKAGSWELVPTRIVPDDVLQIQRNVVELSDEGGDGDGGAVNLIVTSGGTGFAVKDVTPEVSGSVESWCDHGMELCGDGLLLVLDVLFGNTDGRQAVRPLIHKHAPGLVHAMLASSLAVTPFAAMARPVAVSSRTHVSKPRAKTPEQRTPAALRSWSRTPVSLPPHPNISTTITATATATATATVTVTDPTPLPNPTRRNPTTPAQAPPAATAAVPTPCTASRPPSA</sequence>
<evidence type="ECO:0000313" key="1">
    <source>
        <dbReference type="EMBL" id="KAK8219206.1"/>
    </source>
</evidence>
<evidence type="ECO:0000313" key="2">
    <source>
        <dbReference type="Proteomes" id="UP001320706"/>
    </source>
</evidence>
<proteinExistence type="predicted"/>
<dbReference type="EMBL" id="JAMKPW020000004">
    <property type="protein sequence ID" value="KAK8219206.1"/>
    <property type="molecule type" value="Genomic_DNA"/>
</dbReference>
<keyword evidence="2" id="KW-1185">Reference proteome</keyword>
<reference evidence="1" key="1">
    <citation type="submission" date="2024-02" db="EMBL/GenBank/DDBJ databases">
        <title>Metagenome Assembled Genome of Zalaria obscura JY119.</title>
        <authorList>
            <person name="Vighnesh L."/>
            <person name="Jagadeeshwari U."/>
            <person name="Venkata Ramana C."/>
            <person name="Sasikala C."/>
        </authorList>
    </citation>
    <scope>NUCLEOTIDE SEQUENCE</scope>
    <source>
        <strain evidence="1">JY119</strain>
    </source>
</reference>
<organism evidence="1 2">
    <name type="scientific">Zalaria obscura</name>
    <dbReference type="NCBI Taxonomy" id="2024903"/>
    <lineage>
        <taxon>Eukaryota</taxon>
        <taxon>Fungi</taxon>
        <taxon>Dikarya</taxon>
        <taxon>Ascomycota</taxon>
        <taxon>Pezizomycotina</taxon>
        <taxon>Dothideomycetes</taxon>
        <taxon>Dothideomycetidae</taxon>
        <taxon>Dothideales</taxon>
        <taxon>Zalariaceae</taxon>
        <taxon>Zalaria</taxon>
    </lineage>
</organism>
<protein>
    <submittedName>
        <fullName evidence="1">Uncharacterized protein</fullName>
    </submittedName>
</protein>
<gene>
    <name evidence="1" type="ORF">M8818_000938</name>
</gene>
<comment type="caution">
    <text evidence="1">The sequence shown here is derived from an EMBL/GenBank/DDBJ whole genome shotgun (WGS) entry which is preliminary data.</text>
</comment>